<proteinExistence type="inferred from homology"/>
<evidence type="ECO:0000313" key="2">
    <source>
        <dbReference type="EMBL" id="BAV34531.1"/>
    </source>
</evidence>
<evidence type="ECO:0000313" key="3">
    <source>
        <dbReference type="Proteomes" id="UP000243180"/>
    </source>
</evidence>
<dbReference type="KEGG" id="slim:SCL_2243"/>
<dbReference type="SUPFAM" id="SSF75169">
    <property type="entry name" value="DsrEFH-like"/>
    <property type="match status" value="1"/>
</dbReference>
<dbReference type="PANTHER" id="PTHR38780">
    <property type="entry name" value="PROTEIN TUSC"/>
    <property type="match status" value="1"/>
</dbReference>
<gene>
    <name evidence="2" type="ORF">SCL_2243</name>
</gene>
<keyword evidence="3" id="KW-1185">Reference proteome</keyword>
<dbReference type="Gene3D" id="3.40.1260.10">
    <property type="entry name" value="DsrEFH-like"/>
    <property type="match status" value="1"/>
</dbReference>
<dbReference type="Proteomes" id="UP000243180">
    <property type="component" value="Chromosome"/>
</dbReference>
<dbReference type="FunCoup" id="A0A1B4XI97">
    <property type="interactions" value="65"/>
</dbReference>
<evidence type="ECO:0000256" key="1">
    <source>
        <dbReference type="ARBA" id="ARBA00005996"/>
    </source>
</evidence>
<dbReference type="OrthoDB" id="9789418at2"/>
<reference evidence="2 3" key="1">
    <citation type="submission" date="2015-05" db="EMBL/GenBank/DDBJ databases">
        <title>Complete genome sequence of a sulfur-oxidizing gammaproteobacterium strain HA5.</title>
        <authorList>
            <person name="Miura A."/>
            <person name="Kojima H."/>
            <person name="Fukui M."/>
        </authorList>
    </citation>
    <scope>NUCLEOTIDE SEQUENCE [LARGE SCALE GENOMIC DNA]</scope>
    <source>
        <strain evidence="2 3">HA5</strain>
    </source>
</reference>
<sequence length="133" mass="14559">MAATGKKVMVTVRKAPHGSIYVQESIEVMFIFATYDMELSVVFLDDGVLALHPGQDTKGLGIKGFMASLGALVDWEVTKVYVDRQSLKDRNISEDAIITIGRDEETDAPIRPRVLDSAEIAAMMAAQHSIVSF</sequence>
<dbReference type="InParanoid" id="A0A1B4XI97"/>
<dbReference type="RefSeq" id="WP_096361261.1">
    <property type="nucleotide sequence ID" value="NZ_AP014879.1"/>
</dbReference>
<name>A0A1B4XI97_9GAMM</name>
<dbReference type="AlphaFoldDB" id="A0A1B4XI97"/>
<dbReference type="PANTHER" id="PTHR38780:SF1">
    <property type="entry name" value="PROTEIN TUSC"/>
    <property type="match status" value="1"/>
</dbReference>
<dbReference type="Pfam" id="PF02635">
    <property type="entry name" value="DsrE"/>
    <property type="match status" value="1"/>
</dbReference>
<dbReference type="InterPro" id="IPR017462">
    <property type="entry name" value="Sulphur_relay_TusC/DsrF"/>
</dbReference>
<dbReference type="InterPro" id="IPR003787">
    <property type="entry name" value="Sulphur_relay_DsrE/F-like"/>
</dbReference>
<dbReference type="InterPro" id="IPR027396">
    <property type="entry name" value="DsrEFH-like"/>
</dbReference>
<dbReference type="EMBL" id="AP014879">
    <property type="protein sequence ID" value="BAV34531.1"/>
    <property type="molecule type" value="Genomic_DNA"/>
</dbReference>
<comment type="similarity">
    <text evidence="1">Belongs to the DsrF/TusC family.</text>
</comment>
<protein>
    <submittedName>
        <fullName evidence="2">Sulfur oxidoreductase</fullName>
    </submittedName>
</protein>
<accession>A0A1B4XI97</accession>
<organism evidence="2 3">
    <name type="scientific">Sulfuricaulis limicola</name>
    <dbReference type="NCBI Taxonomy" id="1620215"/>
    <lineage>
        <taxon>Bacteria</taxon>
        <taxon>Pseudomonadati</taxon>
        <taxon>Pseudomonadota</taxon>
        <taxon>Gammaproteobacteria</taxon>
        <taxon>Acidiferrobacterales</taxon>
        <taxon>Acidiferrobacteraceae</taxon>
        <taxon>Sulfuricaulis</taxon>
    </lineage>
</organism>